<keyword evidence="2" id="KW-1185">Reference proteome</keyword>
<name>A7F5Y9_SCLS1</name>
<gene>
    <name evidence="1" type="ORF">SS1G_13017</name>
</gene>
<dbReference type="EMBL" id="CH476643">
    <property type="protein sequence ID" value="EDN98160.1"/>
    <property type="molecule type" value="Genomic_DNA"/>
</dbReference>
<accession>A7F5Y9</accession>
<dbReference type="Proteomes" id="UP000001312">
    <property type="component" value="Unassembled WGS sequence"/>
</dbReference>
<organism evidence="1 2">
    <name type="scientific">Sclerotinia sclerotiorum (strain ATCC 18683 / 1980 / Ss-1)</name>
    <name type="common">White mold</name>
    <name type="synonym">Whetzelinia sclerotiorum</name>
    <dbReference type="NCBI Taxonomy" id="665079"/>
    <lineage>
        <taxon>Eukaryota</taxon>
        <taxon>Fungi</taxon>
        <taxon>Dikarya</taxon>
        <taxon>Ascomycota</taxon>
        <taxon>Pezizomycotina</taxon>
        <taxon>Leotiomycetes</taxon>
        <taxon>Helotiales</taxon>
        <taxon>Sclerotiniaceae</taxon>
        <taxon>Sclerotinia</taxon>
    </lineage>
</organism>
<proteinExistence type="predicted"/>
<dbReference type="RefSeq" id="XP_001585925.1">
    <property type="nucleotide sequence ID" value="XM_001585875.1"/>
</dbReference>
<dbReference type="InParanoid" id="A7F5Y9"/>
<dbReference type="HOGENOM" id="CLU_1993979_0_0_1"/>
<dbReference type="KEGG" id="ssl:SS1G_13017"/>
<dbReference type="AlphaFoldDB" id="A7F5Y9"/>
<evidence type="ECO:0000313" key="1">
    <source>
        <dbReference type="EMBL" id="EDN98160.1"/>
    </source>
</evidence>
<protein>
    <submittedName>
        <fullName evidence="1">Uncharacterized protein</fullName>
    </submittedName>
</protein>
<sequence>MGYGLKRARIIGDLAGQGSGTSQSHRLGGELTGPPFQDVLFSSTTPGGFTRKYGIIEIPLQYEPGLGVLKVLEKVPVRNENAGDDELEECWLQRELTRKLKNLRETKVLVETGEASLMKFMMNVR</sequence>
<evidence type="ECO:0000313" key="2">
    <source>
        <dbReference type="Proteomes" id="UP000001312"/>
    </source>
</evidence>
<dbReference type="GeneID" id="5481957"/>
<reference evidence="2" key="1">
    <citation type="journal article" date="2011" name="PLoS Genet.">
        <title>Genomic analysis of the necrotrophic fungal pathogens Sclerotinia sclerotiorum and Botrytis cinerea.</title>
        <authorList>
            <person name="Amselem J."/>
            <person name="Cuomo C.A."/>
            <person name="van Kan J.A."/>
            <person name="Viaud M."/>
            <person name="Benito E.P."/>
            <person name="Couloux A."/>
            <person name="Coutinho P.M."/>
            <person name="de Vries R.P."/>
            <person name="Dyer P.S."/>
            <person name="Fillinger S."/>
            <person name="Fournier E."/>
            <person name="Gout L."/>
            <person name="Hahn M."/>
            <person name="Kohn L."/>
            <person name="Lapalu N."/>
            <person name="Plummer K.M."/>
            <person name="Pradier J.M."/>
            <person name="Quevillon E."/>
            <person name="Sharon A."/>
            <person name="Simon A."/>
            <person name="ten Have A."/>
            <person name="Tudzynski B."/>
            <person name="Tudzynski P."/>
            <person name="Wincker P."/>
            <person name="Andrew M."/>
            <person name="Anthouard V."/>
            <person name="Beever R.E."/>
            <person name="Beffa R."/>
            <person name="Benoit I."/>
            <person name="Bouzid O."/>
            <person name="Brault B."/>
            <person name="Chen Z."/>
            <person name="Choquer M."/>
            <person name="Collemare J."/>
            <person name="Cotton P."/>
            <person name="Danchin E.G."/>
            <person name="Da Silva C."/>
            <person name="Gautier A."/>
            <person name="Giraud C."/>
            <person name="Giraud T."/>
            <person name="Gonzalez C."/>
            <person name="Grossetete S."/>
            <person name="Guldener U."/>
            <person name="Henrissat B."/>
            <person name="Howlett B.J."/>
            <person name="Kodira C."/>
            <person name="Kretschmer M."/>
            <person name="Lappartient A."/>
            <person name="Leroch M."/>
            <person name="Levis C."/>
            <person name="Mauceli E."/>
            <person name="Neuveglise C."/>
            <person name="Oeser B."/>
            <person name="Pearson M."/>
            <person name="Poulain J."/>
            <person name="Poussereau N."/>
            <person name="Quesneville H."/>
            <person name="Rascle C."/>
            <person name="Schumacher J."/>
            <person name="Segurens B."/>
            <person name="Sexton A."/>
            <person name="Silva E."/>
            <person name="Sirven C."/>
            <person name="Soanes D.M."/>
            <person name="Talbot N.J."/>
            <person name="Templeton M."/>
            <person name="Yandava C."/>
            <person name="Yarden O."/>
            <person name="Zeng Q."/>
            <person name="Rollins J.A."/>
            <person name="Lebrun M.H."/>
            <person name="Dickman M."/>
        </authorList>
    </citation>
    <scope>NUCLEOTIDE SEQUENCE [LARGE SCALE GENOMIC DNA]</scope>
    <source>
        <strain evidence="2">ATCC 18683 / 1980 / Ss-1</strain>
    </source>
</reference>